<protein>
    <submittedName>
        <fullName evidence="2">Uncharacterized protein</fullName>
    </submittedName>
</protein>
<dbReference type="Proteomes" id="UP000503349">
    <property type="component" value="Chromosome 4"/>
</dbReference>
<accession>A0A6G1PEZ7</accession>
<feature type="region of interest" description="Disordered" evidence="1">
    <location>
        <begin position="29"/>
        <end position="55"/>
    </location>
</feature>
<reference evidence="2 3" key="1">
    <citation type="submission" date="2019-02" db="EMBL/GenBank/DDBJ databases">
        <title>Opniocepnalus argus genome.</title>
        <authorList>
            <person name="Zhou C."/>
            <person name="Xiao S."/>
        </authorList>
    </citation>
    <scope>NUCLEOTIDE SEQUENCE [LARGE SCALE GENOMIC DNA]</scope>
    <source>
        <strain evidence="2">OARG1902GOOAL</strain>
        <tissue evidence="2">Muscle</tissue>
    </source>
</reference>
<gene>
    <name evidence="2" type="ORF">EXN66_Car004278</name>
</gene>
<dbReference type="AlphaFoldDB" id="A0A6G1PEZ7"/>
<reference evidence="3" key="2">
    <citation type="submission" date="2019-02" db="EMBL/GenBank/DDBJ databases">
        <title>Opniocepnalus argus Var Kimnra genome.</title>
        <authorList>
            <person name="Zhou C."/>
            <person name="Xiao S."/>
        </authorList>
    </citation>
    <scope>NUCLEOTIDE SEQUENCE [LARGE SCALE GENOMIC DNA]</scope>
</reference>
<organism evidence="2 3">
    <name type="scientific">Channa argus</name>
    <name type="common">Northern snakehead</name>
    <name type="synonym">Ophicephalus argus</name>
    <dbReference type="NCBI Taxonomy" id="215402"/>
    <lineage>
        <taxon>Eukaryota</taxon>
        <taxon>Metazoa</taxon>
        <taxon>Chordata</taxon>
        <taxon>Craniata</taxon>
        <taxon>Vertebrata</taxon>
        <taxon>Euteleostomi</taxon>
        <taxon>Actinopterygii</taxon>
        <taxon>Neopterygii</taxon>
        <taxon>Teleostei</taxon>
        <taxon>Neoteleostei</taxon>
        <taxon>Acanthomorphata</taxon>
        <taxon>Anabantaria</taxon>
        <taxon>Anabantiformes</taxon>
        <taxon>Channoidei</taxon>
        <taxon>Channidae</taxon>
        <taxon>Channa</taxon>
    </lineage>
</organism>
<name>A0A6G1PEZ7_CHAAH</name>
<evidence type="ECO:0000313" key="3">
    <source>
        <dbReference type="Proteomes" id="UP000503349"/>
    </source>
</evidence>
<evidence type="ECO:0000256" key="1">
    <source>
        <dbReference type="SAM" id="MobiDB-lite"/>
    </source>
</evidence>
<evidence type="ECO:0000313" key="2">
    <source>
        <dbReference type="EMBL" id="KAF3688606.1"/>
    </source>
</evidence>
<dbReference type="EMBL" id="CM015715">
    <property type="protein sequence ID" value="KAF3688606.1"/>
    <property type="molecule type" value="Genomic_DNA"/>
</dbReference>
<proteinExistence type="predicted"/>
<sequence length="55" mass="5796">MGVTQEEDVDGIIGSVAINSKCTQNPSAAALSREEKAGKQQAFVSPRSSAAMWSR</sequence>
<keyword evidence="3" id="KW-1185">Reference proteome</keyword>